<evidence type="ECO:0000259" key="17">
    <source>
        <dbReference type="PROSITE" id="PS50011"/>
    </source>
</evidence>
<organism evidence="19 20">
    <name type="scientific">Eucalyptus globulus</name>
    <name type="common">Tasmanian blue gum</name>
    <dbReference type="NCBI Taxonomy" id="34317"/>
    <lineage>
        <taxon>Eukaryota</taxon>
        <taxon>Viridiplantae</taxon>
        <taxon>Streptophyta</taxon>
        <taxon>Embryophyta</taxon>
        <taxon>Tracheophyta</taxon>
        <taxon>Spermatophyta</taxon>
        <taxon>Magnoliopsida</taxon>
        <taxon>eudicotyledons</taxon>
        <taxon>Gunneridae</taxon>
        <taxon>Pentapetalae</taxon>
        <taxon>rosids</taxon>
        <taxon>malvids</taxon>
        <taxon>Myrtales</taxon>
        <taxon>Myrtaceae</taxon>
        <taxon>Myrtoideae</taxon>
        <taxon>Eucalypteae</taxon>
        <taxon>Eucalyptus</taxon>
    </lineage>
</organism>
<dbReference type="InterPro" id="IPR017441">
    <property type="entry name" value="Protein_kinase_ATP_BS"/>
</dbReference>
<evidence type="ECO:0000256" key="12">
    <source>
        <dbReference type="ARBA" id="ARBA00023136"/>
    </source>
</evidence>
<protein>
    <recommendedName>
        <fullName evidence="21">Cysteine-rich receptor-like protein kinase</fullName>
    </recommendedName>
</protein>
<evidence type="ECO:0000256" key="4">
    <source>
        <dbReference type="ARBA" id="ARBA00022679"/>
    </source>
</evidence>
<comment type="subcellular location">
    <subcellularLocation>
        <location evidence="1">Membrane</location>
        <topology evidence="1">Single-pass membrane protein</topology>
    </subcellularLocation>
</comment>
<dbReference type="Pfam" id="PF00069">
    <property type="entry name" value="Pkinase"/>
    <property type="match status" value="1"/>
</dbReference>
<evidence type="ECO:0000256" key="5">
    <source>
        <dbReference type="ARBA" id="ARBA00022692"/>
    </source>
</evidence>
<dbReference type="Gene3D" id="1.10.510.10">
    <property type="entry name" value="Transferase(Phosphotransferase) domain 1"/>
    <property type="match status" value="1"/>
</dbReference>
<keyword evidence="8 15" id="KW-0547">Nucleotide-binding</keyword>
<evidence type="ECO:0000256" key="3">
    <source>
        <dbReference type="ARBA" id="ARBA00022553"/>
    </source>
</evidence>
<evidence type="ECO:0000256" key="8">
    <source>
        <dbReference type="ARBA" id="ARBA00022741"/>
    </source>
</evidence>
<reference evidence="19 20" key="1">
    <citation type="submission" date="2024-11" db="EMBL/GenBank/DDBJ databases">
        <title>Chromosome-level genome assembly of Eucalyptus globulus Labill. provides insights into its genome evolution.</title>
        <authorList>
            <person name="Li X."/>
        </authorList>
    </citation>
    <scope>NUCLEOTIDE SEQUENCE [LARGE SCALE GENOMIC DNA]</scope>
    <source>
        <strain evidence="19">CL2024</strain>
        <tissue evidence="19">Fresh tender leaves</tissue>
    </source>
</reference>
<dbReference type="GO" id="GO:0005524">
    <property type="term" value="F:ATP binding"/>
    <property type="evidence" value="ECO:0007669"/>
    <property type="project" value="UniProtKB-UniRule"/>
</dbReference>
<dbReference type="PROSITE" id="PS00107">
    <property type="entry name" value="PROTEIN_KINASE_ATP"/>
    <property type="match status" value="1"/>
</dbReference>
<dbReference type="FunFam" id="1.10.510.10:FF:000343">
    <property type="entry name" value="Cysteine-rich receptor-like protein kinase 28"/>
    <property type="match status" value="1"/>
</dbReference>
<accession>A0ABD3KSM1</accession>
<feature type="transmembrane region" description="Helical" evidence="16">
    <location>
        <begin position="308"/>
        <end position="333"/>
    </location>
</feature>
<dbReference type="InterPro" id="IPR002902">
    <property type="entry name" value="GNK2"/>
</dbReference>
<dbReference type="InterPro" id="IPR038408">
    <property type="entry name" value="GNK2_sf"/>
</dbReference>
<evidence type="ECO:0000256" key="14">
    <source>
        <dbReference type="ARBA" id="ARBA00023180"/>
    </source>
</evidence>
<dbReference type="GO" id="GO:0016020">
    <property type="term" value="C:membrane"/>
    <property type="evidence" value="ECO:0007669"/>
    <property type="project" value="UniProtKB-SubCell"/>
</dbReference>
<dbReference type="PROSITE" id="PS00108">
    <property type="entry name" value="PROTEIN_KINASE_ST"/>
    <property type="match status" value="1"/>
</dbReference>
<dbReference type="FunFam" id="3.30.430.20:FF:000007">
    <property type="entry name" value="Cysteine-rich receptor-like protein kinase 11"/>
    <property type="match status" value="1"/>
</dbReference>
<dbReference type="CDD" id="cd14066">
    <property type="entry name" value="STKc_IRAK"/>
    <property type="match status" value="1"/>
</dbReference>
<evidence type="ECO:0000256" key="11">
    <source>
        <dbReference type="ARBA" id="ARBA00022989"/>
    </source>
</evidence>
<evidence type="ECO:0000256" key="16">
    <source>
        <dbReference type="SAM" id="Phobius"/>
    </source>
</evidence>
<keyword evidence="6" id="KW-0732">Signal</keyword>
<keyword evidence="10 15" id="KW-0067">ATP-binding</keyword>
<dbReference type="CDD" id="cd23509">
    <property type="entry name" value="Gnk2-like"/>
    <property type="match status" value="2"/>
</dbReference>
<evidence type="ECO:0000256" key="1">
    <source>
        <dbReference type="ARBA" id="ARBA00004167"/>
    </source>
</evidence>
<dbReference type="InterPro" id="IPR008271">
    <property type="entry name" value="Ser/Thr_kinase_AS"/>
</dbReference>
<evidence type="ECO:0000313" key="19">
    <source>
        <dbReference type="EMBL" id="KAL3740572.1"/>
    </source>
</evidence>
<keyword evidence="14" id="KW-0325">Glycoprotein</keyword>
<evidence type="ECO:0008006" key="21">
    <source>
        <dbReference type="Google" id="ProtNLM"/>
    </source>
</evidence>
<comment type="caution">
    <text evidence="19">The sequence shown here is derived from an EMBL/GenBank/DDBJ whole genome shotgun (WGS) entry which is preliminary data.</text>
</comment>
<dbReference type="InterPro" id="IPR000719">
    <property type="entry name" value="Prot_kinase_dom"/>
</dbReference>
<feature type="domain" description="Gnk2-homologous" evidence="18">
    <location>
        <begin position="51"/>
        <end position="157"/>
    </location>
</feature>
<dbReference type="InterPro" id="IPR011009">
    <property type="entry name" value="Kinase-like_dom_sf"/>
</dbReference>
<dbReference type="PANTHER" id="PTHR27002:SF1040">
    <property type="entry name" value="OS07G0538400 PROTEIN"/>
    <property type="match status" value="1"/>
</dbReference>
<evidence type="ECO:0000256" key="2">
    <source>
        <dbReference type="ARBA" id="ARBA00022527"/>
    </source>
</evidence>
<name>A0ABD3KSM1_EUCGL</name>
<keyword evidence="12 16" id="KW-0472">Membrane</keyword>
<evidence type="ECO:0000259" key="18">
    <source>
        <dbReference type="PROSITE" id="PS51473"/>
    </source>
</evidence>
<dbReference type="AlphaFoldDB" id="A0ABD3KSM1"/>
<proteinExistence type="predicted"/>
<evidence type="ECO:0000256" key="9">
    <source>
        <dbReference type="ARBA" id="ARBA00022777"/>
    </source>
</evidence>
<feature type="domain" description="Gnk2-homologous" evidence="18">
    <location>
        <begin position="163"/>
        <end position="271"/>
    </location>
</feature>
<evidence type="ECO:0000256" key="15">
    <source>
        <dbReference type="PROSITE-ProRule" id="PRU10141"/>
    </source>
</evidence>
<evidence type="ECO:0000256" key="10">
    <source>
        <dbReference type="ARBA" id="ARBA00022840"/>
    </source>
</evidence>
<evidence type="ECO:0000256" key="7">
    <source>
        <dbReference type="ARBA" id="ARBA00022737"/>
    </source>
</evidence>
<dbReference type="EMBL" id="JBJKBG010000005">
    <property type="protein sequence ID" value="KAL3740572.1"/>
    <property type="molecule type" value="Genomic_DNA"/>
</dbReference>
<dbReference type="Proteomes" id="UP001634007">
    <property type="component" value="Unassembled WGS sequence"/>
</dbReference>
<dbReference type="PANTHER" id="PTHR27002">
    <property type="entry name" value="RECEPTOR-LIKE SERINE/THREONINE-PROTEIN KINASE SD1-8"/>
    <property type="match status" value="1"/>
</dbReference>
<keyword evidence="20" id="KW-1185">Reference proteome</keyword>
<evidence type="ECO:0000313" key="20">
    <source>
        <dbReference type="Proteomes" id="UP001634007"/>
    </source>
</evidence>
<keyword evidence="13" id="KW-0675">Receptor</keyword>
<sequence>MSFHYICVIYHCYRSSTMKLKHSATTVSAQPPSIPPLLCRLPSVLFCLHILTFDLSEAYYCNNTGNFTTAKNRELVLSSLPSNMASNGGFYSGNVGTGSEIIYVLSFCRGDSSNDTCFKCIISAAEELMVNCPNQKAAYSWGTGDPPCFIRYSDAPMYGVKQTIPTLKLYRDGNIQMDLDQFDRIWRNLTEALAVRASMGTWELKFAAGSTTLPNLQTVFALLQCSPDLSRFDCDSCLGECINDFQECCDGRLGGTIEKPSCIFRWDLYSFLESNTSNLPPPIAAATIDPPFRPPPNAQVINGNMSKYLRIVIAAVVSTVLFVVVIVCVFCFIRRRRSNPWEVSSAKDEVETAESLQFRISEIRAATNFFSEANKLGEGGFGKVYQGKLENGQYIAVKRLERCTNQGQQQFKNEVTLMARLQHKNLIKLHGYCLEEGERLLILEFAPNASLEGFISDSVKRTSLSWERRLSIIRGIARGLLYLHEDSPLRIIHRDVKPGNVLLDENMNPKISDFGTARLFILDQSRENTARIAGTFGYMAPEYVKHGEISVKTDVYSFGIVVLEIISGKKNSYFSVSGNSEHLLSYAWKNWRKGTPFRLIDPMLNGSSRNEMSRCIQIALLCVQENITRRPTMASVVLMLESQSTNIPTPTRPVYLTDASGREILTSSINGSARTSINEASMSDPQPR</sequence>
<feature type="domain" description="Protein kinase" evidence="17">
    <location>
        <begin position="370"/>
        <end position="688"/>
    </location>
</feature>
<keyword evidence="9" id="KW-0418">Kinase</keyword>
<dbReference type="Gene3D" id="3.30.200.20">
    <property type="entry name" value="Phosphorylase Kinase, domain 1"/>
    <property type="match status" value="1"/>
</dbReference>
<dbReference type="Gene3D" id="3.30.430.20">
    <property type="entry name" value="Gnk2 domain, C-X8-C-X2-C motif"/>
    <property type="match status" value="2"/>
</dbReference>
<evidence type="ECO:0000256" key="6">
    <source>
        <dbReference type="ARBA" id="ARBA00022729"/>
    </source>
</evidence>
<dbReference type="SMART" id="SM00220">
    <property type="entry name" value="S_TKc"/>
    <property type="match status" value="1"/>
</dbReference>
<keyword evidence="5 16" id="KW-0812">Transmembrane</keyword>
<feature type="binding site" evidence="15">
    <location>
        <position position="398"/>
    </location>
    <ligand>
        <name>ATP</name>
        <dbReference type="ChEBI" id="CHEBI:30616"/>
    </ligand>
</feature>
<keyword evidence="7" id="KW-0677">Repeat</keyword>
<dbReference type="SUPFAM" id="SSF56112">
    <property type="entry name" value="Protein kinase-like (PK-like)"/>
    <property type="match status" value="1"/>
</dbReference>
<keyword evidence="2" id="KW-0723">Serine/threonine-protein kinase</keyword>
<dbReference type="Pfam" id="PF01657">
    <property type="entry name" value="Stress-antifung"/>
    <property type="match status" value="2"/>
</dbReference>
<dbReference type="PROSITE" id="PS51473">
    <property type="entry name" value="GNK2"/>
    <property type="match status" value="2"/>
</dbReference>
<keyword evidence="4" id="KW-0808">Transferase</keyword>
<keyword evidence="11 16" id="KW-1133">Transmembrane helix</keyword>
<evidence type="ECO:0000256" key="13">
    <source>
        <dbReference type="ARBA" id="ARBA00023170"/>
    </source>
</evidence>
<dbReference type="FunFam" id="3.30.200.20:FF:000727">
    <property type="entry name" value="Cysteine-rich RLK (RECEPTOR-like protein kinase) 23"/>
    <property type="match status" value="1"/>
</dbReference>
<dbReference type="PROSITE" id="PS50011">
    <property type="entry name" value="PROTEIN_KINASE_DOM"/>
    <property type="match status" value="1"/>
</dbReference>
<dbReference type="GO" id="GO:0004674">
    <property type="term" value="F:protein serine/threonine kinase activity"/>
    <property type="evidence" value="ECO:0007669"/>
    <property type="project" value="UniProtKB-KW"/>
</dbReference>
<keyword evidence="3" id="KW-0597">Phosphoprotein</keyword>
<gene>
    <name evidence="19" type="ORF">ACJRO7_021793</name>
</gene>